<sequence length="1342" mass="148159">MAEPTLLTIADLIQGARPLTAAHSLHPHLRSRTVSTESPHSDHTVITPLDCPAIVVGTVTLPAAPDGSSPSNRSAQCSYNSCFQFSDGSATVCCDILDLDLSIIGKKICVLGWNFVPLKWGGGFLEIIRWRFSELESVPPRCSDGESYALALGSSHGCESSSKSRYRLNGALEFISPISVVPCSSGAGNLRKTDDFKSIPGSNLRGFLVQVMVCECRLCSSKESVTRLNDSVHEQMNSHSFTKPIIVYFCGQASSWHPVITKLIGNVVTISGLKKKLVYIGNEESCLMYVTAEKSYLRLSRSRKKSLPGIKTNVEGKGECGSYTGTVQGVYMQGMVVELDNEVWLLLTSRLLTPPHSLRVGALISVRNVHFVNPSFSWTKMVILGACYKTSIVVKCFSPLITGVLLLVSCFRKKFASMLSEKEILGSKHKEGLVQTYAKSHLPSSMLRSPVNRHGVFMSLCKYNLCSCEGHSSDLKLVVPIFTFVHHCDAMWMRAVQLKSDKTLHEGNLYSPLLFGARSYGQPIRKVFSSEDIGFVLIGSLKISPSSGRLQLVDATSSIDVIIPDLPSTWNPSNIYEVVDYILVIEGIPGVLDYSGLIDKPFSCRSIFNFIPLAREVSLAVYVQFHLRNAACRNLSFYPCTELGEDLERLESGTYHLLCVTHKFPVLGKFQGDTVTSDESSMFVEAVILHWNLFLGEKDVSVHETKDSGNQLKKFTEHCDDGNHEEHISKRCKHDNTSSMALSDSVDVFCKAVRSLGTCANSSVSIEKQSFCNFTSHQVSCSATIRGVNNHRVVCSIILHYTGALNGCGFCRPNTQKVLLEFKPESFHIYQFLQIGCYYLTKHDGEDSLCNFKDSDYVSNVKVIVTSKHHLWSLSFILDDVLPPSNLSSCPPLDDYCSIGDPVSSRDQNEVRLHVPNGGYLETSSDVSLSLPANMSGILDVNMRKLNDGMIKTAEAPEEIAEVYPCTGTVASAAPPFPNFNCLLPEGNLVSMGGLVVAAHKVEAHLNCQNLGDSLQSRFFSGVASTSCFHVLVEDQIVRIVGSLSKHVFPPGLGPGVDAIFHRVLELGAQKRWMLTPVSFIVINSIRVVNNSCSEKCSSLVPDANGVASLDTLSSVLISKLVQHPNCKLTRFRCRIVAVSILVFENYRKGVHLQPEVHSRQHQVDIPIAGFVLDDGSSPCFCWANAERAASLLRLHEKLPKKAFESNDWTLKWVGTDNNTHRTIRYYLGRILENHDRITVKNFGSLFDSSYQDLAISVSSENALSDSDENFLRFVVFNACFGTFWTIVASLMDSNAVDQLEKENLLQTEVSINSMKHVWAKEVHFTNPFTEARNVIQELLDG</sequence>
<comment type="similarity">
    <text evidence="3">Belongs to the CTC1 family.</text>
</comment>
<proteinExistence type="inferred from homology"/>
<gene>
    <name evidence="9" type="ORF">PanWU01x14_315320</name>
</gene>
<comment type="caution">
    <text evidence="9">The sequence shown here is derived from an EMBL/GenBank/DDBJ whole genome shotgun (WGS) entry which is preliminary data.</text>
</comment>
<dbReference type="EMBL" id="JXTB01000506">
    <property type="protein sequence ID" value="PON38094.1"/>
    <property type="molecule type" value="Genomic_DNA"/>
</dbReference>
<dbReference type="InterPro" id="IPR042617">
    <property type="entry name" value="CTC1-like"/>
</dbReference>
<evidence type="ECO:0000256" key="6">
    <source>
        <dbReference type="ARBA" id="ARBA00022895"/>
    </source>
</evidence>
<evidence type="ECO:0000256" key="2">
    <source>
        <dbReference type="ARBA" id="ARBA00004574"/>
    </source>
</evidence>
<keyword evidence="10" id="KW-1185">Reference proteome</keyword>
<dbReference type="GO" id="GO:0003697">
    <property type="term" value="F:single-stranded DNA binding"/>
    <property type="evidence" value="ECO:0007669"/>
    <property type="project" value="TreeGrafter"/>
</dbReference>
<evidence type="ECO:0000256" key="1">
    <source>
        <dbReference type="ARBA" id="ARBA00004123"/>
    </source>
</evidence>
<dbReference type="Pfam" id="PF15491">
    <property type="entry name" value="CTC1_2"/>
    <property type="match status" value="1"/>
</dbReference>
<protein>
    <recommendedName>
        <fullName evidence="4">CST complex subunit CTC1</fullName>
    </recommendedName>
</protein>
<dbReference type="GO" id="GO:0010833">
    <property type="term" value="P:telomere maintenance via telomere lengthening"/>
    <property type="evidence" value="ECO:0007669"/>
    <property type="project" value="TreeGrafter"/>
</dbReference>
<evidence type="ECO:0000256" key="7">
    <source>
        <dbReference type="ARBA" id="ARBA00023125"/>
    </source>
</evidence>
<evidence type="ECO:0000256" key="3">
    <source>
        <dbReference type="ARBA" id="ARBA00006332"/>
    </source>
</evidence>
<evidence type="ECO:0000313" key="10">
    <source>
        <dbReference type="Proteomes" id="UP000237105"/>
    </source>
</evidence>
<organism evidence="9 10">
    <name type="scientific">Parasponia andersonii</name>
    <name type="common">Sponia andersonii</name>
    <dbReference type="NCBI Taxonomy" id="3476"/>
    <lineage>
        <taxon>Eukaryota</taxon>
        <taxon>Viridiplantae</taxon>
        <taxon>Streptophyta</taxon>
        <taxon>Embryophyta</taxon>
        <taxon>Tracheophyta</taxon>
        <taxon>Spermatophyta</taxon>
        <taxon>Magnoliopsida</taxon>
        <taxon>eudicotyledons</taxon>
        <taxon>Gunneridae</taxon>
        <taxon>Pentapetalae</taxon>
        <taxon>rosids</taxon>
        <taxon>fabids</taxon>
        <taxon>Rosales</taxon>
        <taxon>Cannabaceae</taxon>
        <taxon>Parasponia</taxon>
    </lineage>
</organism>
<dbReference type="GO" id="GO:0042162">
    <property type="term" value="F:telomeric DNA binding"/>
    <property type="evidence" value="ECO:0007669"/>
    <property type="project" value="TreeGrafter"/>
</dbReference>
<dbReference type="Proteomes" id="UP000237105">
    <property type="component" value="Unassembled WGS sequence"/>
</dbReference>
<keyword evidence="5" id="KW-0158">Chromosome</keyword>
<comment type="subcellular location">
    <subcellularLocation>
        <location evidence="2">Chromosome</location>
        <location evidence="2">Telomere</location>
    </subcellularLocation>
    <subcellularLocation>
        <location evidence="1">Nucleus</location>
    </subcellularLocation>
</comment>
<evidence type="ECO:0000256" key="5">
    <source>
        <dbReference type="ARBA" id="ARBA00022454"/>
    </source>
</evidence>
<dbReference type="PANTHER" id="PTHR14865:SF2">
    <property type="entry name" value="CST COMPLEX SUBUNIT CTC1"/>
    <property type="match status" value="1"/>
</dbReference>
<dbReference type="PANTHER" id="PTHR14865">
    <property type="entry name" value="CST COMPLEX SUBUNIT CTC1"/>
    <property type="match status" value="1"/>
</dbReference>
<dbReference type="GO" id="GO:1990879">
    <property type="term" value="C:CST complex"/>
    <property type="evidence" value="ECO:0007669"/>
    <property type="project" value="TreeGrafter"/>
</dbReference>
<keyword evidence="6" id="KW-0779">Telomere</keyword>
<dbReference type="STRING" id="3476.A0A2P5ANH4"/>
<name>A0A2P5ANH4_PARAD</name>
<evidence type="ECO:0000256" key="4">
    <source>
        <dbReference type="ARBA" id="ARBA00016175"/>
    </source>
</evidence>
<evidence type="ECO:0000313" key="9">
    <source>
        <dbReference type="EMBL" id="PON38094.1"/>
    </source>
</evidence>
<dbReference type="OrthoDB" id="2314520at2759"/>
<reference evidence="10" key="1">
    <citation type="submission" date="2016-06" db="EMBL/GenBank/DDBJ databases">
        <title>Parallel loss of symbiosis genes in relatives of nitrogen-fixing non-legume Parasponia.</title>
        <authorList>
            <person name="Van Velzen R."/>
            <person name="Holmer R."/>
            <person name="Bu F."/>
            <person name="Rutten L."/>
            <person name="Van Zeijl A."/>
            <person name="Liu W."/>
            <person name="Santuari L."/>
            <person name="Cao Q."/>
            <person name="Sharma T."/>
            <person name="Shen D."/>
            <person name="Roswanjaya Y."/>
            <person name="Wardhani T."/>
            <person name="Kalhor M.S."/>
            <person name="Jansen J."/>
            <person name="Van den Hoogen J."/>
            <person name="Gungor B."/>
            <person name="Hartog M."/>
            <person name="Hontelez J."/>
            <person name="Verver J."/>
            <person name="Yang W.-C."/>
            <person name="Schijlen E."/>
            <person name="Repin R."/>
            <person name="Schilthuizen M."/>
            <person name="Schranz E."/>
            <person name="Heidstra R."/>
            <person name="Miyata K."/>
            <person name="Fedorova E."/>
            <person name="Kohlen W."/>
            <person name="Bisseling T."/>
            <person name="Smit S."/>
            <person name="Geurts R."/>
        </authorList>
    </citation>
    <scope>NUCLEOTIDE SEQUENCE [LARGE SCALE GENOMIC DNA]</scope>
    <source>
        <strain evidence="10">cv. WU1-14</strain>
    </source>
</reference>
<dbReference type="GO" id="GO:0045740">
    <property type="term" value="P:positive regulation of DNA replication"/>
    <property type="evidence" value="ECO:0007669"/>
    <property type="project" value="TreeGrafter"/>
</dbReference>
<dbReference type="InterPro" id="IPR028262">
    <property type="entry name" value="CTC1_plant"/>
</dbReference>
<keyword evidence="7" id="KW-0238">DNA-binding</keyword>
<keyword evidence="8" id="KW-0539">Nucleus</keyword>
<accession>A0A2P5ANH4</accession>
<evidence type="ECO:0000256" key="8">
    <source>
        <dbReference type="ARBA" id="ARBA00023242"/>
    </source>
</evidence>